<evidence type="ECO:0008006" key="4">
    <source>
        <dbReference type="Google" id="ProtNLM"/>
    </source>
</evidence>
<reference evidence="2 3" key="2">
    <citation type="journal article" date="2010" name="Stand. Genomic Sci.">
        <title>Complete genome sequence of Gordonia bronchialis type strain (3410).</title>
        <authorList>
            <person name="Ivanova N."/>
            <person name="Sikorski J."/>
            <person name="Jando M."/>
            <person name="Lapidus A."/>
            <person name="Nolan M."/>
            <person name="Lucas S."/>
            <person name="Del Rio T.G."/>
            <person name="Tice H."/>
            <person name="Copeland A."/>
            <person name="Cheng J.F."/>
            <person name="Chen F."/>
            <person name="Bruce D."/>
            <person name="Goodwin L."/>
            <person name="Pitluck S."/>
            <person name="Mavromatis K."/>
            <person name="Ovchinnikova G."/>
            <person name="Pati A."/>
            <person name="Chen A."/>
            <person name="Palaniappan K."/>
            <person name="Land M."/>
            <person name="Hauser L."/>
            <person name="Chang Y.J."/>
            <person name="Jeffries C.D."/>
            <person name="Chain P."/>
            <person name="Saunders E."/>
            <person name="Han C."/>
            <person name="Detter J.C."/>
            <person name="Brettin T."/>
            <person name="Rohde M."/>
            <person name="Goker M."/>
            <person name="Bristow J."/>
            <person name="Eisen J.A."/>
            <person name="Markowitz V."/>
            <person name="Hugenholtz P."/>
            <person name="Klenk H.P."/>
            <person name="Kyrpides N.C."/>
        </authorList>
    </citation>
    <scope>NUCLEOTIDE SEQUENCE [LARGE SCALE GENOMIC DNA]</scope>
    <source>
        <strain evidence="3">ATCC 25592 / DSM 43247 / BCRC 13721 / JCM 3198 / KCTC 3076 / NBRC 16047 / NCTC 10667</strain>
    </source>
</reference>
<evidence type="ECO:0000313" key="3">
    <source>
        <dbReference type="Proteomes" id="UP000001219"/>
    </source>
</evidence>
<feature type="region of interest" description="Disordered" evidence="1">
    <location>
        <begin position="215"/>
        <end position="252"/>
    </location>
</feature>
<accession>D0LEE8</accession>
<sequence length="304" mass="33450">MGRKNLTKTAAIQELIDALNSAVTLSGQLDGWDAPVKNDRAAIVAARDHLIRTVDGQLYRHEMPAGVFNPADPGLFGLVAAVGLVHQDLEPLNDIVKTYGSGVYALYYRGDNDLYRPLLGTQTPIYVGKTKTPTSGVLVEQGVALTDRLTKHFKSIGWGHGLDVDDFDYRRLVIAPGWEPVTEGALINLFRPVWNKRAASKDPVTGRAVRYVHGFGKNGDDADTRNNGRSPWDTLHPGRPWANDKDPTRPTKNQMERAEIEALIAKHFADNPPIAKADDVVKRLVDSMTRGEAPPIVEDDEDES</sequence>
<reference evidence="3" key="1">
    <citation type="submission" date="2009-10" db="EMBL/GenBank/DDBJ databases">
        <title>The complete chromosome of Gordonia bronchialis DSM 43247.</title>
        <authorList>
            <consortium name="US DOE Joint Genome Institute (JGI-PGF)"/>
            <person name="Lucas S."/>
            <person name="Copeland A."/>
            <person name="Lapidus A."/>
            <person name="Glavina del Rio T."/>
            <person name="Dalin E."/>
            <person name="Tice H."/>
            <person name="Bruce D."/>
            <person name="Goodwin L."/>
            <person name="Pitluck S."/>
            <person name="Kyrpides N."/>
            <person name="Mavromatis K."/>
            <person name="Ivanova N."/>
            <person name="Ovchinnikova G."/>
            <person name="Saunders E."/>
            <person name="Brettin T."/>
            <person name="Detter J.C."/>
            <person name="Han C."/>
            <person name="Larimer F."/>
            <person name="Land M."/>
            <person name="Hauser L."/>
            <person name="Markowitz V."/>
            <person name="Cheng J.-F."/>
            <person name="Hugenholtz P."/>
            <person name="Woyke T."/>
            <person name="Wu D."/>
            <person name="Jando M."/>
            <person name="Schneider S."/>
            <person name="Goeker M."/>
            <person name="Klenk H.-P."/>
            <person name="Eisen J.A."/>
        </authorList>
    </citation>
    <scope>NUCLEOTIDE SEQUENCE [LARGE SCALE GENOMIC DNA]</scope>
    <source>
        <strain evidence="3">ATCC 25592 / DSM 43247 / BCRC 13721 / JCM 3198 / KCTC 3076 / NBRC 16047 / NCTC 10667</strain>
    </source>
</reference>
<feature type="compositionally biased region" description="Basic and acidic residues" evidence="1">
    <location>
        <begin position="242"/>
        <end position="252"/>
    </location>
</feature>
<dbReference type="RefSeq" id="WP_012832454.1">
    <property type="nucleotide sequence ID" value="NC_013441.1"/>
</dbReference>
<dbReference type="Proteomes" id="UP000001219">
    <property type="component" value="Chromosome"/>
</dbReference>
<dbReference type="Pfam" id="PF09517">
    <property type="entry name" value="RE_Eco29kI"/>
    <property type="match status" value="1"/>
</dbReference>
<gene>
    <name evidence="2" type="ordered locus">Gbro_0536</name>
</gene>
<dbReference type="STRING" id="526226.Gbro_0536"/>
<evidence type="ECO:0000256" key="1">
    <source>
        <dbReference type="SAM" id="MobiDB-lite"/>
    </source>
</evidence>
<keyword evidence="3" id="KW-1185">Reference proteome</keyword>
<dbReference type="EMBL" id="CP001802">
    <property type="protein sequence ID" value="ACY19866.1"/>
    <property type="molecule type" value="Genomic_DNA"/>
</dbReference>
<proteinExistence type="predicted"/>
<dbReference type="CDD" id="cd10435">
    <property type="entry name" value="GIY-YIG_RE_Eco29kI_like"/>
    <property type="match status" value="1"/>
</dbReference>
<dbReference type="OrthoDB" id="4187639at2"/>
<dbReference type="AlphaFoldDB" id="D0LEE8"/>
<protein>
    <recommendedName>
        <fullName evidence="4">Eco29kI family restriction endonuclease</fullName>
    </recommendedName>
</protein>
<dbReference type="KEGG" id="gbr:Gbro_0536"/>
<dbReference type="eggNOG" id="COG0863">
    <property type="taxonomic scope" value="Bacteria"/>
</dbReference>
<dbReference type="InterPro" id="IPR018575">
    <property type="entry name" value="Restrct_endonuc_II_Eco29kI"/>
</dbReference>
<evidence type="ECO:0000313" key="2">
    <source>
        <dbReference type="EMBL" id="ACY19866.1"/>
    </source>
</evidence>
<dbReference type="HOGENOM" id="CLU_888270_0_0_11"/>
<dbReference type="REBASE" id="22328">
    <property type="entry name" value="R2.GbrORF534P"/>
</dbReference>
<name>D0LEE8_GORB4</name>
<organism evidence="2 3">
    <name type="scientific">Gordonia bronchialis (strain ATCC 25592 / DSM 43247 / BCRC 13721 / JCM 3198 / KCTC 3076 / NBRC 16047 / NCTC 10667)</name>
    <name type="common">Rhodococcus bronchialis</name>
    <dbReference type="NCBI Taxonomy" id="526226"/>
    <lineage>
        <taxon>Bacteria</taxon>
        <taxon>Bacillati</taxon>
        <taxon>Actinomycetota</taxon>
        <taxon>Actinomycetes</taxon>
        <taxon>Mycobacteriales</taxon>
        <taxon>Gordoniaceae</taxon>
        <taxon>Gordonia</taxon>
    </lineage>
</organism>